<feature type="transmembrane region" description="Helical" evidence="1">
    <location>
        <begin position="46"/>
        <end position="67"/>
    </location>
</feature>
<dbReference type="PANTHER" id="PTHR36114:SF1">
    <property type="entry name" value="16.7 KDA PROTEIN IN WHIE LOCUS"/>
    <property type="match status" value="1"/>
</dbReference>
<keyword evidence="4" id="KW-1185">Reference proteome</keyword>
<feature type="transmembrane region" description="Helical" evidence="1">
    <location>
        <begin position="99"/>
        <end position="121"/>
    </location>
</feature>
<keyword evidence="1" id="KW-0812">Transmembrane</keyword>
<dbReference type="SUPFAM" id="SSF51182">
    <property type="entry name" value="RmlC-like cupins"/>
    <property type="match status" value="1"/>
</dbReference>
<keyword evidence="1" id="KW-1133">Transmembrane helix</keyword>
<feature type="domain" description="Cupin type-2" evidence="2">
    <location>
        <begin position="151"/>
        <end position="215"/>
    </location>
</feature>
<protein>
    <submittedName>
        <fullName evidence="3">Cupin domain protein</fullName>
    </submittedName>
</protein>
<evidence type="ECO:0000313" key="3">
    <source>
        <dbReference type="EMBL" id="SHH65050.1"/>
    </source>
</evidence>
<evidence type="ECO:0000259" key="2">
    <source>
        <dbReference type="Pfam" id="PF07883"/>
    </source>
</evidence>
<dbReference type="InterPro" id="IPR011051">
    <property type="entry name" value="RmlC_Cupin_sf"/>
</dbReference>
<dbReference type="InterPro" id="IPR052044">
    <property type="entry name" value="PKS_Associated_Protein"/>
</dbReference>
<organism evidence="3 4">
    <name type="scientific">Chryseobacterium oranimense</name>
    <dbReference type="NCBI Taxonomy" id="421058"/>
    <lineage>
        <taxon>Bacteria</taxon>
        <taxon>Pseudomonadati</taxon>
        <taxon>Bacteroidota</taxon>
        <taxon>Flavobacteriia</taxon>
        <taxon>Flavobacteriales</taxon>
        <taxon>Weeksellaceae</taxon>
        <taxon>Chryseobacterium group</taxon>
        <taxon>Chryseobacterium</taxon>
    </lineage>
</organism>
<sequence length="299" mass="33666">MTKNILIAVAFLTGLGLIFIGARFLISPEAAEMSYGIHFNEQDDYSFHYIKGIRDLFSGLLIGVFVLSKQTKALAVTLLLGTIIPTVDMLIVLNKDYTGIIQAIPHIVAIIVCFLSGIILLKSKKRPVNDFSGLTKIIQSADENKESIIEFNILPGEKTPWHYHTLFSETFEVLKGTLEVGRNNQIHQLRKNDLIIIEPNEKHYFHNTSNDECLIKVTVSPGNKNFEHSILILNGLAKDKLTNTSGTPKKLSDLALFIYLNNSQMIGFQKMIEPLFTYIAKRAIKNGNLKKLELQYCKK</sequence>
<dbReference type="EMBL" id="FQWT01000005">
    <property type="protein sequence ID" value="SHH65050.1"/>
    <property type="molecule type" value="Genomic_DNA"/>
</dbReference>
<dbReference type="Pfam" id="PF14087">
    <property type="entry name" value="DUF4267"/>
    <property type="match status" value="1"/>
</dbReference>
<dbReference type="STRING" id="421058.SAMN05421866_3330"/>
<dbReference type="PANTHER" id="PTHR36114">
    <property type="entry name" value="16.7 KDA PROTEIN IN WHIE LOCUS"/>
    <property type="match status" value="1"/>
</dbReference>
<dbReference type="InterPro" id="IPR014710">
    <property type="entry name" value="RmlC-like_jellyroll"/>
</dbReference>
<dbReference type="Proteomes" id="UP000184047">
    <property type="component" value="Unassembled WGS sequence"/>
</dbReference>
<feature type="transmembrane region" description="Helical" evidence="1">
    <location>
        <begin position="74"/>
        <end position="93"/>
    </location>
</feature>
<gene>
    <name evidence="3" type="ORF">SAMN05421866_3330</name>
</gene>
<feature type="transmembrane region" description="Helical" evidence="1">
    <location>
        <begin position="5"/>
        <end position="26"/>
    </location>
</feature>
<dbReference type="AlphaFoldDB" id="A0A1M5UQ51"/>
<dbReference type="RefSeq" id="WP_073064978.1">
    <property type="nucleotide sequence ID" value="NZ_FQWT01000005.1"/>
</dbReference>
<evidence type="ECO:0000256" key="1">
    <source>
        <dbReference type="SAM" id="Phobius"/>
    </source>
</evidence>
<dbReference type="InterPro" id="IPR013096">
    <property type="entry name" value="Cupin_2"/>
</dbReference>
<reference evidence="4" key="1">
    <citation type="submission" date="2016-11" db="EMBL/GenBank/DDBJ databases">
        <authorList>
            <person name="Varghese N."/>
            <person name="Submissions S."/>
        </authorList>
    </citation>
    <scope>NUCLEOTIDE SEQUENCE [LARGE SCALE GENOMIC DNA]</scope>
    <source>
        <strain evidence="4">DSM 19055</strain>
    </source>
</reference>
<proteinExistence type="predicted"/>
<dbReference type="Pfam" id="PF07883">
    <property type="entry name" value="Cupin_2"/>
    <property type="match status" value="1"/>
</dbReference>
<name>A0A1M5UQ51_9FLAO</name>
<dbReference type="InterPro" id="IPR025363">
    <property type="entry name" value="DUF4267"/>
</dbReference>
<evidence type="ECO:0000313" key="4">
    <source>
        <dbReference type="Proteomes" id="UP000184047"/>
    </source>
</evidence>
<accession>A0A1M5UQ51</accession>
<dbReference type="Gene3D" id="2.60.120.10">
    <property type="entry name" value="Jelly Rolls"/>
    <property type="match status" value="1"/>
</dbReference>
<keyword evidence="1" id="KW-0472">Membrane</keyword>